<dbReference type="InterPro" id="IPR000467">
    <property type="entry name" value="G_patch_dom"/>
</dbReference>
<reference evidence="3 4" key="1">
    <citation type="submission" date="2023-01" db="EMBL/GenBank/DDBJ databases">
        <title>Analysis of 21 Apiospora genomes using comparative genomics revels a genus with tremendous synthesis potential of carbohydrate active enzymes and secondary metabolites.</title>
        <authorList>
            <person name="Sorensen T."/>
        </authorList>
    </citation>
    <scope>NUCLEOTIDE SEQUENCE [LARGE SCALE GENOMIC DNA]</scope>
    <source>
        <strain evidence="3 4">CBS 20057</strain>
    </source>
</reference>
<name>A0ABR1S5U5_9PEZI</name>
<feature type="compositionally biased region" description="Basic and acidic residues" evidence="1">
    <location>
        <begin position="231"/>
        <end position="242"/>
    </location>
</feature>
<evidence type="ECO:0000313" key="4">
    <source>
        <dbReference type="Proteomes" id="UP001396898"/>
    </source>
</evidence>
<feature type="compositionally biased region" description="Low complexity" evidence="1">
    <location>
        <begin position="187"/>
        <end position="202"/>
    </location>
</feature>
<feature type="region of interest" description="Disordered" evidence="1">
    <location>
        <begin position="97"/>
        <end position="210"/>
    </location>
</feature>
<comment type="caution">
    <text evidence="3">The sequence shown here is derived from an EMBL/GenBank/DDBJ whole genome shotgun (WGS) entry which is preliminary data.</text>
</comment>
<dbReference type="InterPro" id="IPR025239">
    <property type="entry name" value="DUF4187"/>
</dbReference>
<feature type="domain" description="G-patch" evidence="2">
    <location>
        <begin position="75"/>
        <end position="124"/>
    </location>
</feature>
<dbReference type="PANTHER" id="PTHR21032:SF0">
    <property type="entry name" value="G PATCH DOMAIN-CONTAINING PROTEIN 11"/>
    <property type="match status" value="1"/>
</dbReference>
<evidence type="ECO:0000256" key="1">
    <source>
        <dbReference type="SAM" id="MobiDB-lite"/>
    </source>
</evidence>
<feature type="compositionally biased region" description="Basic and acidic residues" evidence="1">
    <location>
        <begin position="35"/>
        <end position="62"/>
    </location>
</feature>
<dbReference type="SMART" id="SM00443">
    <property type="entry name" value="G_patch"/>
    <property type="match status" value="1"/>
</dbReference>
<dbReference type="InterPro" id="IPR039249">
    <property type="entry name" value="GPATCH11"/>
</dbReference>
<dbReference type="PANTHER" id="PTHR21032">
    <property type="entry name" value="G PATCH DOMAIN-CONTAINING PROTEIN 11"/>
    <property type="match status" value="1"/>
</dbReference>
<sequence length="337" mass="38055">MENADEPDDYMSMDFSSVSTKPAVETSLQRKQRLRREAEIKGRPKSKAELAADEAAARDHALSKSLLDPAAPSAQKSKGLAMMKKMGFVAGSTLGAQDGAASANAEPIRISIKEDRSGIGLDAERKRKVDEAAEQRGLPPQGKRPKVDEGEFRDRVRKEREAARTERQVYAAQKVAEMLGEEEVRGPCQTQQQQHQDPQSPQKSRSRALSTRRLKSIHVFWRGLVRQREEADRDRRMRHDLEQSLSSRLPTYGEGDDEDDADARQAMGRSDQVVAPFGDLEDEDAELDEFNALEPEARLQRLVAYLRDDYRYCFWCKCAYPDKEMDGCPGLTEEDHD</sequence>
<dbReference type="SMART" id="SM01173">
    <property type="entry name" value="DUF4187"/>
    <property type="match status" value="1"/>
</dbReference>
<dbReference type="Proteomes" id="UP001396898">
    <property type="component" value="Unassembled WGS sequence"/>
</dbReference>
<dbReference type="Pfam" id="PF13821">
    <property type="entry name" value="DUF4187"/>
    <property type="match status" value="1"/>
</dbReference>
<accession>A0ABR1S5U5</accession>
<gene>
    <name evidence="3" type="ORF">PG991_004260</name>
</gene>
<keyword evidence="4" id="KW-1185">Reference proteome</keyword>
<evidence type="ECO:0000313" key="3">
    <source>
        <dbReference type="EMBL" id="KAK8027204.1"/>
    </source>
</evidence>
<dbReference type="PROSITE" id="PS50174">
    <property type="entry name" value="G_PATCH"/>
    <property type="match status" value="1"/>
</dbReference>
<organism evidence="3 4">
    <name type="scientific">Apiospora marii</name>
    <dbReference type="NCBI Taxonomy" id="335849"/>
    <lineage>
        <taxon>Eukaryota</taxon>
        <taxon>Fungi</taxon>
        <taxon>Dikarya</taxon>
        <taxon>Ascomycota</taxon>
        <taxon>Pezizomycotina</taxon>
        <taxon>Sordariomycetes</taxon>
        <taxon>Xylariomycetidae</taxon>
        <taxon>Amphisphaeriales</taxon>
        <taxon>Apiosporaceae</taxon>
        <taxon>Apiospora</taxon>
    </lineage>
</organism>
<dbReference type="EMBL" id="JAQQWI010000007">
    <property type="protein sequence ID" value="KAK8027204.1"/>
    <property type="molecule type" value="Genomic_DNA"/>
</dbReference>
<feature type="compositionally biased region" description="Basic and acidic residues" evidence="1">
    <location>
        <begin position="111"/>
        <end position="134"/>
    </location>
</feature>
<feature type="region of interest" description="Disordered" evidence="1">
    <location>
        <begin position="231"/>
        <end position="262"/>
    </location>
</feature>
<proteinExistence type="predicted"/>
<dbReference type="Pfam" id="PF01585">
    <property type="entry name" value="G-patch"/>
    <property type="match status" value="1"/>
</dbReference>
<feature type="compositionally biased region" description="Acidic residues" evidence="1">
    <location>
        <begin position="1"/>
        <end position="11"/>
    </location>
</feature>
<feature type="region of interest" description="Disordered" evidence="1">
    <location>
        <begin position="1"/>
        <end position="78"/>
    </location>
</feature>
<evidence type="ECO:0000259" key="2">
    <source>
        <dbReference type="PROSITE" id="PS50174"/>
    </source>
</evidence>
<protein>
    <recommendedName>
        <fullName evidence="2">G-patch domain-containing protein</fullName>
    </recommendedName>
</protein>
<feature type="compositionally biased region" description="Basic and acidic residues" evidence="1">
    <location>
        <begin position="145"/>
        <end position="167"/>
    </location>
</feature>